<comment type="subcellular location">
    <subcellularLocation>
        <location evidence="6">Cytoplasm</location>
    </subcellularLocation>
</comment>
<keyword evidence="8" id="KW-0347">Helicase</keyword>
<accession>R4KDH3</accession>
<dbReference type="Proteomes" id="UP000013520">
    <property type="component" value="Chromosome"/>
</dbReference>
<dbReference type="GO" id="GO:0006281">
    <property type="term" value="P:DNA repair"/>
    <property type="evidence" value="ECO:0007669"/>
    <property type="project" value="UniProtKB-UniRule"/>
</dbReference>
<dbReference type="GO" id="GO:0005737">
    <property type="term" value="C:cytoplasm"/>
    <property type="evidence" value="ECO:0007669"/>
    <property type="project" value="UniProtKB-SubCell"/>
</dbReference>
<keyword evidence="8" id="KW-0067">ATP-binding</keyword>
<keyword evidence="8" id="KW-0378">Hydrolase</keyword>
<dbReference type="InterPro" id="IPR012340">
    <property type="entry name" value="NA-bd_OB-fold"/>
</dbReference>
<dbReference type="Pfam" id="PF14520">
    <property type="entry name" value="HHH_5"/>
    <property type="match status" value="1"/>
</dbReference>
<dbReference type="SUPFAM" id="SSF50249">
    <property type="entry name" value="Nucleic acid-binding proteins"/>
    <property type="match status" value="1"/>
</dbReference>
<protein>
    <recommendedName>
        <fullName evidence="6">Holliday junction branch migration complex subunit RuvA</fullName>
    </recommendedName>
</protein>
<comment type="domain">
    <text evidence="6">Has three domains with a flexible linker between the domains II and III and assumes an 'L' shape. Domain III is highly mobile and contacts RuvB.</text>
</comment>
<dbReference type="RefSeq" id="WP_006522418.1">
    <property type="nucleotide sequence ID" value="NC_021184.1"/>
</dbReference>
<feature type="domain" description="Helix-hairpin-helix DNA-binding motif class 1" evidence="7">
    <location>
        <begin position="74"/>
        <end position="93"/>
    </location>
</feature>
<dbReference type="GO" id="GO:0005524">
    <property type="term" value="F:ATP binding"/>
    <property type="evidence" value="ECO:0007669"/>
    <property type="project" value="InterPro"/>
</dbReference>
<dbReference type="InterPro" id="IPR036267">
    <property type="entry name" value="RuvA_C_sf"/>
</dbReference>
<dbReference type="GO" id="GO:0009379">
    <property type="term" value="C:Holliday junction helicase complex"/>
    <property type="evidence" value="ECO:0007669"/>
    <property type="project" value="InterPro"/>
</dbReference>
<comment type="subunit">
    <text evidence="6">Homotetramer. Forms an RuvA(8)-RuvB(12)-Holliday junction (HJ) complex. HJ DNA is sandwiched between 2 RuvA tetramers; dsDNA enters through RuvA and exits via RuvB. An RuvB hexamer assembles on each DNA strand where it exits the tetramer. Each RuvB hexamer is contacted by two RuvA subunits (via domain III) on 2 adjacent RuvB subunits; this complex drives branch migration. In the full resolvosome a probable DNA-RuvA(4)-RuvB(12)-RuvC(2) complex forms which resolves the HJ.</text>
</comment>
<dbReference type="Gene3D" id="2.40.50.140">
    <property type="entry name" value="Nucleic acid-binding proteins"/>
    <property type="match status" value="1"/>
</dbReference>
<keyword evidence="8" id="KW-0547">Nucleotide-binding</keyword>
<keyword evidence="1 6" id="KW-0963">Cytoplasm</keyword>
<dbReference type="Gene3D" id="1.10.150.20">
    <property type="entry name" value="5' to 3' exonuclease, C-terminal subdomain"/>
    <property type="match status" value="1"/>
</dbReference>
<keyword evidence="4 6" id="KW-0233">DNA recombination</keyword>
<evidence type="ECO:0000256" key="5">
    <source>
        <dbReference type="ARBA" id="ARBA00023204"/>
    </source>
</evidence>
<dbReference type="GO" id="GO:0009378">
    <property type="term" value="F:four-way junction helicase activity"/>
    <property type="evidence" value="ECO:0007669"/>
    <property type="project" value="InterPro"/>
</dbReference>
<proteinExistence type="inferred from homology"/>
<dbReference type="HOGENOM" id="CLU_087936_3_0_9"/>
<evidence type="ECO:0000256" key="1">
    <source>
        <dbReference type="ARBA" id="ARBA00022490"/>
    </source>
</evidence>
<dbReference type="Gene3D" id="1.10.8.10">
    <property type="entry name" value="DNA helicase RuvA subunit, C-terminal domain"/>
    <property type="match status" value="1"/>
</dbReference>
<dbReference type="HAMAP" id="MF_00031">
    <property type="entry name" value="DNA_HJ_migration_RuvA"/>
    <property type="match status" value="1"/>
</dbReference>
<evidence type="ECO:0000259" key="7">
    <source>
        <dbReference type="SMART" id="SM00278"/>
    </source>
</evidence>
<sequence length="204" mass="21497">MIAFLRGTVASVEIEAVVLDVHGVGYKVNVTAACAASLSGMVDQEVSLHTHMIVREDDMQLYGFFSTEEINVFLLLLGVNGVGPRAALGVLSHLTPQGLARAVTIEDISALTKVPGVGKKIAQRIVLELKDKFKKLGIKSAETPSQPDETAVAGALDDALAGLLALGYGAGEARDAVQRAMELGKSASVSELIKLALRFLDKSK</sequence>
<keyword evidence="3 6" id="KW-0238">DNA-binding</keyword>
<dbReference type="KEGG" id="dgi:Desgi_1790"/>
<dbReference type="Pfam" id="PF01330">
    <property type="entry name" value="RuvA_N"/>
    <property type="match status" value="1"/>
</dbReference>
<dbReference type="GO" id="GO:0000400">
    <property type="term" value="F:four-way junction DNA binding"/>
    <property type="evidence" value="ECO:0007669"/>
    <property type="project" value="UniProtKB-UniRule"/>
</dbReference>
<dbReference type="GO" id="GO:0048476">
    <property type="term" value="C:Holliday junction resolvase complex"/>
    <property type="evidence" value="ECO:0007669"/>
    <property type="project" value="UniProtKB-UniRule"/>
</dbReference>
<keyword evidence="2 6" id="KW-0227">DNA damage</keyword>
<dbReference type="InterPro" id="IPR000085">
    <property type="entry name" value="RuvA"/>
</dbReference>
<evidence type="ECO:0000256" key="2">
    <source>
        <dbReference type="ARBA" id="ARBA00022763"/>
    </source>
</evidence>
<dbReference type="CDD" id="cd14332">
    <property type="entry name" value="UBA_RuvA_C"/>
    <property type="match status" value="1"/>
</dbReference>
<dbReference type="NCBIfam" id="TIGR00084">
    <property type="entry name" value="ruvA"/>
    <property type="match status" value="1"/>
</dbReference>
<comment type="similarity">
    <text evidence="6">Belongs to the RuvA family.</text>
</comment>
<feature type="domain" description="Helix-hairpin-helix DNA-binding motif class 1" evidence="7">
    <location>
        <begin position="109"/>
        <end position="128"/>
    </location>
</feature>
<keyword evidence="9" id="KW-1185">Reference proteome</keyword>
<dbReference type="EMBL" id="CP003273">
    <property type="protein sequence ID" value="AGL01238.1"/>
    <property type="molecule type" value="Genomic_DNA"/>
</dbReference>
<dbReference type="InterPro" id="IPR011114">
    <property type="entry name" value="RuvA_C"/>
</dbReference>
<dbReference type="STRING" id="767817.Desgi_1790"/>
<evidence type="ECO:0000313" key="9">
    <source>
        <dbReference type="Proteomes" id="UP000013520"/>
    </source>
</evidence>
<evidence type="ECO:0000256" key="3">
    <source>
        <dbReference type="ARBA" id="ARBA00023125"/>
    </source>
</evidence>
<evidence type="ECO:0000256" key="4">
    <source>
        <dbReference type="ARBA" id="ARBA00023172"/>
    </source>
</evidence>
<keyword evidence="5 6" id="KW-0234">DNA repair</keyword>
<dbReference type="SMART" id="SM00278">
    <property type="entry name" value="HhH1"/>
    <property type="match status" value="2"/>
</dbReference>
<comment type="function">
    <text evidence="6">The RuvA-RuvB-RuvC complex processes Holliday junction (HJ) DNA during genetic recombination and DNA repair, while the RuvA-RuvB complex plays an important role in the rescue of blocked DNA replication forks via replication fork reversal (RFR). RuvA specifically binds to HJ cruciform DNA, conferring on it an open structure. The RuvB hexamer acts as an ATP-dependent pump, pulling dsDNA into and through the RuvAB complex. HJ branch migration allows RuvC to scan DNA until it finds its consensus sequence, where it cleaves and resolves the cruciform DNA.</text>
</comment>
<organism evidence="8 9">
    <name type="scientific">Desulfoscipio gibsoniae DSM 7213</name>
    <dbReference type="NCBI Taxonomy" id="767817"/>
    <lineage>
        <taxon>Bacteria</taxon>
        <taxon>Bacillati</taxon>
        <taxon>Bacillota</taxon>
        <taxon>Clostridia</taxon>
        <taxon>Eubacteriales</taxon>
        <taxon>Desulfallaceae</taxon>
        <taxon>Desulfoscipio</taxon>
    </lineage>
</organism>
<gene>
    <name evidence="6" type="primary">ruvA</name>
    <name evidence="8" type="ORF">Desgi_1790</name>
</gene>
<dbReference type="Pfam" id="PF07499">
    <property type="entry name" value="RuvA_C"/>
    <property type="match status" value="1"/>
</dbReference>
<dbReference type="SUPFAM" id="SSF46929">
    <property type="entry name" value="DNA helicase RuvA subunit, C-terminal domain"/>
    <property type="match status" value="1"/>
</dbReference>
<feature type="region of interest" description="Domain III" evidence="6">
    <location>
        <begin position="153"/>
        <end position="204"/>
    </location>
</feature>
<comment type="caution">
    <text evidence="6">Lacks conserved residue(s) required for the propagation of feature annotation.</text>
</comment>
<dbReference type="SUPFAM" id="SSF47781">
    <property type="entry name" value="RuvA domain 2-like"/>
    <property type="match status" value="1"/>
</dbReference>
<dbReference type="InterPro" id="IPR013849">
    <property type="entry name" value="DNA_helicase_Holl-junc_RuvA_I"/>
</dbReference>
<dbReference type="OrthoDB" id="5293449at2"/>
<dbReference type="eggNOG" id="COG0632">
    <property type="taxonomic scope" value="Bacteria"/>
</dbReference>
<name>R4KDH3_9FIRM</name>
<evidence type="ECO:0000313" key="8">
    <source>
        <dbReference type="EMBL" id="AGL01238.1"/>
    </source>
</evidence>
<dbReference type="InterPro" id="IPR003583">
    <property type="entry name" value="Hlx-hairpin-Hlx_DNA-bd_motif"/>
</dbReference>
<reference evidence="8 9" key="1">
    <citation type="submission" date="2012-01" db="EMBL/GenBank/DDBJ databases">
        <title>Complete sequence of Desulfotomaculum gibsoniae DSM 7213.</title>
        <authorList>
            <consortium name="US DOE Joint Genome Institute"/>
            <person name="Lucas S."/>
            <person name="Han J."/>
            <person name="Lapidus A."/>
            <person name="Cheng J.-F."/>
            <person name="Goodwin L."/>
            <person name="Pitluck S."/>
            <person name="Peters L."/>
            <person name="Ovchinnikova G."/>
            <person name="Teshima H."/>
            <person name="Detter J.C."/>
            <person name="Han C."/>
            <person name="Tapia R."/>
            <person name="Land M."/>
            <person name="Hauser L."/>
            <person name="Kyrpides N."/>
            <person name="Ivanova N."/>
            <person name="Pagani I."/>
            <person name="Parshina S."/>
            <person name="Plugge C."/>
            <person name="Muyzer G."/>
            <person name="Kuever J."/>
            <person name="Ivanova A."/>
            <person name="Nazina T."/>
            <person name="Klenk H.-P."/>
            <person name="Brambilla E."/>
            <person name="Spring S."/>
            <person name="Stams A.F."/>
            <person name="Woyke T."/>
        </authorList>
    </citation>
    <scope>NUCLEOTIDE SEQUENCE [LARGE SCALE GENOMIC DNA]</scope>
    <source>
        <strain evidence="8 9">DSM 7213</strain>
    </source>
</reference>
<dbReference type="GO" id="GO:0006310">
    <property type="term" value="P:DNA recombination"/>
    <property type="evidence" value="ECO:0007669"/>
    <property type="project" value="UniProtKB-UniRule"/>
</dbReference>
<dbReference type="InterPro" id="IPR010994">
    <property type="entry name" value="RuvA_2-like"/>
</dbReference>
<dbReference type="AlphaFoldDB" id="R4KDH3"/>
<evidence type="ECO:0000256" key="6">
    <source>
        <dbReference type="HAMAP-Rule" id="MF_00031"/>
    </source>
</evidence>